<gene>
    <name evidence="3" type="ORF">ACFQ0F_06740</name>
</gene>
<keyword evidence="2" id="KW-0472">Membrane</keyword>
<comment type="caution">
    <text evidence="3">The sequence shown here is derived from an EMBL/GenBank/DDBJ whole genome shotgun (WGS) entry which is preliminary data.</text>
</comment>
<name>A0ABW3HFS8_9GAMM</name>
<sequence length="114" mass="12680">MATIDLDDVNFALQELVRLQLSGELAAEEAWRERQQLLDAVEANWDDVPEQLAQTSSAADAPTASDSDDERRPSSGQRLLSFVSTKLWSRLRELGLVWILLGLTLATCFYVASL</sequence>
<feature type="region of interest" description="Disordered" evidence="1">
    <location>
        <begin position="52"/>
        <end position="76"/>
    </location>
</feature>
<proteinExistence type="predicted"/>
<keyword evidence="2" id="KW-0812">Transmembrane</keyword>
<keyword evidence="4" id="KW-1185">Reference proteome</keyword>
<dbReference type="Proteomes" id="UP001597044">
    <property type="component" value="Unassembled WGS sequence"/>
</dbReference>
<reference evidence="4" key="1">
    <citation type="journal article" date="2019" name="Int. J. Syst. Evol. Microbiol.">
        <title>The Global Catalogue of Microorganisms (GCM) 10K type strain sequencing project: providing services to taxonomists for standard genome sequencing and annotation.</title>
        <authorList>
            <consortium name="The Broad Institute Genomics Platform"/>
            <consortium name="The Broad Institute Genome Sequencing Center for Infectious Disease"/>
            <person name="Wu L."/>
            <person name="Ma J."/>
        </authorList>
    </citation>
    <scope>NUCLEOTIDE SEQUENCE [LARGE SCALE GENOMIC DNA]</scope>
    <source>
        <strain evidence="4">CCUG 63419</strain>
    </source>
</reference>
<evidence type="ECO:0000313" key="3">
    <source>
        <dbReference type="EMBL" id="MFD0950084.1"/>
    </source>
</evidence>
<accession>A0ABW3HFS8</accession>
<evidence type="ECO:0000256" key="2">
    <source>
        <dbReference type="SAM" id="Phobius"/>
    </source>
</evidence>
<feature type="compositionally biased region" description="Low complexity" evidence="1">
    <location>
        <begin position="55"/>
        <end position="65"/>
    </location>
</feature>
<dbReference type="RefSeq" id="WP_379070456.1">
    <property type="nucleotide sequence ID" value="NZ_JBHTIT010000001.1"/>
</dbReference>
<evidence type="ECO:0000256" key="1">
    <source>
        <dbReference type="SAM" id="MobiDB-lite"/>
    </source>
</evidence>
<organism evidence="3 4">
    <name type="scientific">Paraperlucidibaca wandonensis</name>
    <dbReference type="NCBI Taxonomy" id="1268273"/>
    <lineage>
        <taxon>Bacteria</taxon>
        <taxon>Pseudomonadati</taxon>
        <taxon>Pseudomonadota</taxon>
        <taxon>Gammaproteobacteria</taxon>
        <taxon>Moraxellales</taxon>
        <taxon>Moraxellaceae</taxon>
        <taxon>Paraperlucidibaca</taxon>
    </lineage>
</organism>
<evidence type="ECO:0000313" key="4">
    <source>
        <dbReference type="Proteomes" id="UP001597044"/>
    </source>
</evidence>
<keyword evidence="2" id="KW-1133">Transmembrane helix</keyword>
<dbReference type="EMBL" id="JBHTIT010000001">
    <property type="protein sequence ID" value="MFD0950084.1"/>
    <property type="molecule type" value="Genomic_DNA"/>
</dbReference>
<protein>
    <submittedName>
        <fullName evidence="3">Uncharacterized protein</fullName>
    </submittedName>
</protein>
<feature type="transmembrane region" description="Helical" evidence="2">
    <location>
        <begin position="94"/>
        <end position="112"/>
    </location>
</feature>